<comment type="caution">
    <text evidence="1">The sequence shown here is derived from an EMBL/GenBank/DDBJ whole genome shotgun (WGS) entry which is preliminary data.</text>
</comment>
<organism evidence="1 2">
    <name type="scientific">Solanum commersonii</name>
    <name type="common">Commerson's wild potato</name>
    <name type="synonym">Commerson's nightshade</name>
    <dbReference type="NCBI Taxonomy" id="4109"/>
    <lineage>
        <taxon>Eukaryota</taxon>
        <taxon>Viridiplantae</taxon>
        <taxon>Streptophyta</taxon>
        <taxon>Embryophyta</taxon>
        <taxon>Tracheophyta</taxon>
        <taxon>Spermatophyta</taxon>
        <taxon>Magnoliopsida</taxon>
        <taxon>eudicotyledons</taxon>
        <taxon>Gunneridae</taxon>
        <taxon>Pentapetalae</taxon>
        <taxon>asterids</taxon>
        <taxon>lamiids</taxon>
        <taxon>Solanales</taxon>
        <taxon>Solanaceae</taxon>
        <taxon>Solanoideae</taxon>
        <taxon>Solaneae</taxon>
        <taxon>Solanum</taxon>
    </lineage>
</organism>
<accession>A0A9J6AAF6</accession>
<protein>
    <submittedName>
        <fullName evidence="1">Uncharacterized protein</fullName>
    </submittedName>
</protein>
<reference evidence="1 2" key="1">
    <citation type="submission" date="2020-09" db="EMBL/GenBank/DDBJ databases">
        <title>De no assembly of potato wild relative species, Solanum commersonii.</title>
        <authorList>
            <person name="Cho K."/>
        </authorList>
    </citation>
    <scope>NUCLEOTIDE SEQUENCE [LARGE SCALE GENOMIC DNA]</scope>
    <source>
        <strain evidence="1">LZ3.2</strain>
        <tissue evidence="1">Leaf</tissue>
    </source>
</reference>
<dbReference type="Proteomes" id="UP000824120">
    <property type="component" value="Chromosome 2"/>
</dbReference>
<dbReference type="AlphaFoldDB" id="A0A9J6AAF6"/>
<proteinExistence type="predicted"/>
<evidence type="ECO:0000313" key="2">
    <source>
        <dbReference type="Proteomes" id="UP000824120"/>
    </source>
</evidence>
<sequence>MYKNIVVEPHCESVKNGSGDEDEEKYVYNGTKTRVRTVVSDSKHFLAMIGLHQGPTLSSFLFALMTMDVLTQHIQD</sequence>
<keyword evidence="2" id="KW-1185">Reference proteome</keyword>
<evidence type="ECO:0000313" key="1">
    <source>
        <dbReference type="EMBL" id="KAG5621275.1"/>
    </source>
</evidence>
<dbReference type="EMBL" id="JACXVP010000002">
    <property type="protein sequence ID" value="KAG5621275.1"/>
    <property type="molecule type" value="Genomic_DNA"/>
</dbReference>
<gene>
    <name evidence="1" type="ORF">H5410_006493</name>
</gene>
<name>A0A9J6AAF6_SOLCO</name>